<dbReference type="RefSeq" id="WP_102244957.1">
    <property type="nucleotide sequence ID" value="NZ_CP025704.1"/>
</dbReference>
<name>A0A2K9NVY2_BACTC</name>
<evidence type="ECO:0000313" key="2">
    <source>
        <dbReference type="Proteomes" id="UP000235584"/>
    </source>
</evidence>
<dbReference type="AlphaFoldDB" id="A0A2K9NVY2"/>
<reference evidence="1 2" key="1">
    <citation type="submission" date="2018-01" db="EMBL/GenBank/DDBJ databases">
        <title>Complete genome sequence of Bacteriovorax stolpii DSM12778.</title>
        <authorList>
            <person name="Tang B."/>
            <person name="Chang J."/>
        </authorList>
    </citation>
    <scope>NUCLEOTIDE SEQUENCE [LARGE SCALE GENOMIC DNA]</scope>
    <source>
        <strain evidence="1 2">DSM 12778</strain>
    </source>
</reference>
<dbReference type="KEGG" id="bsto:C0V70_16440"/>
<gene>
    <name evidence="1" type="ORF">C0V70_16440</name>
</gene>
<proteinExistence type="predicted"/>
<organism evidence="1 2">
    <name type="scientific">Bacteriovorax stolpii</name>
    <name type="common">Bdellovibrio stolpii</name>
    <dbReference type="NCBI Taxonomy" id="960"/>
    <lineage>
        <taxon>Bacteria</taxon>
        <taxon>Pseudomonadati</taxon>
        <taxon>Bdellovibrionota</taxon>
        <taxon>Bacteriovoracia</taxon>
        <taxon>Bacteriovoracales</taxon>
        <taxon>Bacteriovoracaceae</taxon>
        <taxon>Bacteriovorax</taxon>
    </lineage>
</organism>
<protein>
    <submittedName>
        <fullName evidence="1">Uncharacterized protein</fullName>
    </submittedName>
</protein>
<keyword evidence="2" id="KW-1185">Reference proteome</keyword>
<dbReference type="EMBL" id="CP025704">
    <property type="protein sequence ID" value="AUN99666.1"/>
    <property type="molecule type" value="Genomic_DNA"/>
</dbReference>
<dbReference type="Proteomes" id="UP000235584">
    <property type="component" value="Chromosome"/>
</dbReference>
<evidence type="ECO:0000313" key="1">
    <source>
        <dbReference type="EMBL" id="AUN99666.1"/>
    </source>
</evidence>
<sequence>MKSFILAIALAFSTASFANDSIEASNASELKILDLVIGVQQTYSVTSELQAKVVEILAGDGMNATRMILVLNTGYQDSKVFELDEMMYEVKRIVFLAKDVIVINYVQDSFDDAEAMNPIQVKKSITIKVLRNADGTLADKIEIVR</sequence>
<accession>A0A2K9NVY2</accession>